<evidence type="ECO:0000259" key="4">
    <source>
        <dbReference type="SMART" id="SM00642"/>
    </source>
</evidence>
<dbReference type="InterPro" id="IPR006047">
    <property type="entry name" value="GH13_cat_dom"/>
</dbReference>
<evidence type="ECO:0000256" key="1">
    <source>
        <dbReference type="ARBA" id="ARBA00022801"/>
    </source>
</evidence>
<dbReference type="CDD" id="cd02857">
    <property type="entry name" value="E_set_CDase_PDE_N"/>
    <property type="match status" value="1"/>
</dbReference>
<keyword evidence="6" id="KW-1185">Reference proteome</keyword>
<dbReference type="GO" id="GO:0004558">
    <property type="term" value="F:alpha-1,4-glucosidase activity"/>
    <property type="evidence" value="ECO:0007669"/>
    <property type="project" value="UniProtKB-EC"/>
</dbReference>
<feature type="compositionally biased region" description="Low complexity" evidence="3">
    <location>
        <begin position="1"/>
        <end position="12"/>
    </location>
</feature>
<organism evidence="5 6">
    <name type="scientific">Luteimicrobium xylanilyticum</name>
    <dbReference type="NCBI Taxonomy" id="1133546"/>
    <lineage>
        <taxon>Bacteria</taxon>
        <taxon>Bacillati</taxon>
        <taxon>Actinomycetota</taxon>
        <taxon>Actinomycetes</taxon>
        <taxon>Micrococcales</taxon>
        <taxon>Luteimicrobium</taxon>
    </lineage>
</organism>
<accession>A0A5P9QBD0</accession>
<feature type="domain" description="Glycosyl hydrolase family 13 catalytic" evidence="4">
    <location>
        <begin position="158"/>
        <end position="549"/>
    </location>
</feature>
<dbReference type="InterPro" id="IPR017853">
    <property type="entry name" value="GH"/>
</dbReference>
<dbReference type="AlphaFoldDB" id="A0A5P9QBD0"/>
<reference evidence="5 6" key="1">
    <citation type="submission" date="2019-10" db="EMBL/GenBank/DDBJ databases">
        <title>Genome sequence of Luteimicrobium xylanilyticum HY-24.</title>
        <authorList>
            <person name="Kim D.Y."/>
            <person name="Park H.-Y."/>
        </authorList>
    </citation>
    <scope>NUCLEOTIDE SEQUENCE [LARGE SCALE GENOMIC DNA]</scope>
    <source>
        <strain evidence="5 6">HY-24</strain>
    </source>
</reference>
<dbReference type="EMBL" id="CP045529">
    <property type="protein sequence ID" value="QFU98659.1"/>
    <property type="molecule type" value="Genomic_DNA"/>
</dbReference>
<dbReference type="SMART" id="SM00642">
    <property type="entry name" value="Aamy"/>
    <property type="match status" value="1"/>
</dbReference>
<keyword evidence="2 5" id="KW-0326">Glycosidase</keyword>
<dbReference type="Gene3D" id="3.20.20.80">
    <property type="entry name" value="Glycosidases"/>
    <property type="match status" value="1"/>
</dbReference>
<evidence type="ECO:0000313" key="5">
    <source>
        <dbReference type="EMBL" id="QFU98659.1"/>
    </source>
</evidence>
<dbReference type="PANTHER" id="PTHR10357:SF210">
    <property type="entry name" value="MALTODEXTRIN GLUCOSIDASE"/>
    <property type="match status" value="1"/>
</dbReference>
<dbReference type="Pfam" id="PF00128">
    <property type="entry name" value="Alpha-amylase"/>
    <property type="match status" value="2"/>
</dbReference>
<dbReference type="InterPro" id="IPR004185">
    <property type="entry name" value="Glyco_hydro_13_lg-like_dom"/>
</dbReference>
<protein>
    <submittedName>
        <fullName evidence="5">Alpha-glucosidase</fullName>
        <ecNumber evidence="5">3.2.1.20</ecNumber>
    </submittedName>
</protein>
<proteinExistence type="predicted"/>
<sequence length="641" mass="69479">MSAPTTSASAPAGVGSGRAGRTRLLTDSPHHDGSEAYVPAGTPALGDAVPVRVRVPHGPGAPGDDDVWVRVVQDGEPLLVQARPERRDEHETWFVADVVAHNPVTSYRFFLGPSTRPGGHRWLTGRGVAARDVPDVSDFRLSTHEPAPEWGTGSFVYQVFPDRFARSARADAHEAPEWAEPRAWGDPVDGFGPGAGRQLYGGDLWGVAEHLDHLERLGVDVLYLTPTFPGRSNHRYDATTFDRVDPLLGGDEAFAALARAVHARGMRIMGDLTTNHTGVGHEWFRRALAEPRSPERDYYYWTPDGHVGWLGHASLPKLDHGAPGLADRLVRGPGSVVGRWLAGSDDDPDAGLDGWRIDVANMTGRYRDADRAHAVAREIRTTMAQVRPDALLVGEHFHDSGADAQGDGWHAVMNYSAFTRPLWSWLVPQGAVRSLELPGPIARRDGRATVATMREFASAVPWAVTRSQWNMLASHDTPRLRTVAGSADLAHAAATMLFTYPGTPVVFAGDELGLEGRNGEESRTPMPWDRPGDRDEATFAHYATLARLRRSSRALREGGLRWVMVDDDAVAYVRESADERVLVLVARAPWPGAHLPAGTVLGGEAPETLLGGTPLRVSGTGADRVLELPGDGPAAHVWRLA</sequence>
<dbReference type="EC" id="3.2.1.20" evidence="5"/>
<dbReference type="PANTHER" id="PTHR10357">
    <property type="entry name" value="ALPHA-AMYLASE FAMILY MEMBER"/>
    <property type="match status" value="1"/>
</dbReference>
<evidence type="ECO:0000256" key="2">
    <source>
        <dbReference type="ARBA" id="ARBA00023295"/>
    </source>
</evidence>
<dbReference type="GO" id="GO:0005975">
    <property type="term" value="P:carbohydrate metabolic process"/>
    <property type="evidence" value="ECO:0007669"/>
    <property type="project" value="InterPro"/>
</dbReference>
<name>A0A5P9QBD0_9MICO</name>
<dbReference type="SUPFAM" id="SSF51445">
    <property type="entry name" value="(Trans)glycosidases"/>
    <property type="match status" value="1"/>
</dbReference>
<dbReference type="CDD" id="cd11338">
    <property type="entry name" value="AmyAc_CMD"/>
    <property type="match status" value="1"/>
</dbReference>
<dbReference type="RefSeq" id="WP_194174176.1">
    <property type="nucleotide sequence ID" value="NZ_BAABIH010000017.1"/>
</dbReference>
<feature type="region of interest" description="Disordered" evidence="3">
    <location>
        <begin position="1"/>
        <end position="43"/>
    </location>
</feature>
<gene>
    <name evidence="5" type="ORF">KDY119_02178</name>
</gene>
<evidence type="ECO:0000256" key="3">
    <source>
        <dbReference type="SAM" id="MobiDB-lite"/>
    </source>
</evidence>
<keyword evidence="1 5" id="KW-0378">Hydrolase</keyword>
<evidence type="ECO:0000313" key="6">
    <source>
        <dbReference type="Proteomes" id="UP000326702"/>
    </source>
</evidence>
<dbReference type="Proteomes" id="UP000326702">
    <property type="component" value="Chromosome"/>
</dbReference>
<dbReference type="KEGG" id="lxl:KDY119_02178"/>